<dbReference type="InterPro" id="IPR050580">
    <property type="entry name" value="2H_phosphoesterase_YjcG-like"/>
</dbReference>
<dbReference type="InterPro" id="IPR009097">
    <property type="entry name" value="Cyclic_Pdiesterase"/>
</dbReference>
<gene>
    <name evidence="1" type="ORF">QE109_02100</name>
</gene>
<organism evidence="1 2">
    <name type="scientific">Fusibacter bizertensis</name>
    <dbReference type="NCBI Taxonomy" id="1488331"/>
    <lineage>
        <taxon>Bacteria</taxon>
        <taxon>Bacillati</taxon>
        <taxon>Bacillota</taxon>
        <taxon>Clostridia</taxon>
        <taxon>Eubacteriales</taxon>
        <taxon>Eubacteriales Family XII. Incertae Sedis</taxon>
        <taxon>Fusibacter</taxon>
    </lineage>
</organism>
<accession>A0ABT6N938</accession>
<dbReference type="SUPFAM" id="SSF55144">
    <property type="entry name" value="LigT-like"/>
    <property type="match status" value="1"/>
</dbReference>
<name>A0ABT6N938_9FIRM</name>
<sequence length="168" mass="19620">MTNRAIVIFPHFSNLELIDEIREKYDPLFNYIAPHLTLVFPFQSELTTKELIEHMEKQLKDVGPFELIAKGITGASDGYVFLDVKIGNDKMIELHDQLYKGILKPHHNRFIPYIPHITIAKITDENEYRSVVSELSDFDVEFKTVIDKITIEIIDDSEKSLFEFEYKL</sequence>
<dbReference type="EMBL" id="JARYZI010000001">
    <property type="protein sequence ID" value="MDH8676918.1"/>
    <property type="molecule type" value="Genomic_DNA"/>
</dbReference>
<dbReference type="Gene3D" id="3.90.1140.10">
    <property type="entry name" value="Cyclic phosphodiesterase"/>
    <property type="match status" value="1"/>
</dbReference>
<evidence type="ECO:0000313" key="1">
    <source>
        <dbReference type="EMBL" id="MDH8676918.1"/>
    </source>
</evidence>
<keyword evidence="2" id="KW-1185">Reference proteome</keyword>
<dbReference type="PANTHER" id="PTHR40037:SF1">
    <property type="entry name" value="PHOSPHOESTERASE SAOUHSC_00951-RELATED"/>
    <property type="match status" value="1"/>
</dbReference>
<dbReference type="RefSeq" id="WP_281092718.1">
    <property type="nucleotide sequence ID" value="NZ_JARYZI010000001.1"/>
</dbReference>
<proteinExistence type="predicted"/>
<evidence type="ECO:0000313" key="2">
    <source>
        <dbReference type="Proteomes" id="UP001158045"/>
    </source>
</evidence>
<dbReference type="PANTHER" id="PTHR40037">
    <property type="entry name" value="PHOSPHOESTERASE YJCG-RELATED"/>
    <property type="match status" value="1"/>
</dbReference>
<protein>
    <submittedName>
        <fullName evidence="1">2'-5' RNA ligase family protein</fullName>
    </submittedName>
</protein>
<dbReference type="Proteomes" id="UP001158045">
    <property type="component" value="Unassembled WGS sequence"/>
</dbReference>
<dbReference type="GO" id="GO:0016874">
    <property type="term" value="F:ligase activity"/>
    <property type="evidence" value="ECO:0007669"/>
    <property type="project" value="UniProtKB-KW"/>
</dbReference>
<reference evidence="1 2" key="1">
    <citation type="submission" date="2023-04" db="EMBL/GenBank/DDBJ databases">
        <title>Fusibacter bizertensis strain WBS, isolated from littoral bottom sediments of the Arctic seas - biochemical and genomic analysis.</title>
        <authorList>
            <person name="Brioukhanov A.L."/>
        </authorList>
    </citation>
    <scope>NUCLEOTIDE SEQUENCE [LARGE SCALE GENOMIC DNA]</scope>
    <source>
        <strain evidence="1 2">WBS</strain>
    </source>
</reference>
<comment type="caution">
    <text evidence="1">The sequence shown here is derived from an EMBL/GenBank/DDBJ whole genome shotgun (WGS) entry which is preliminary data.</text>
</comment>
<dbReference type="Pfam" id="PF13563">
    <property type="entry name" value="2_5_RNA_ligase2"/>
    <property type="match status" value="1"/>
</dbReference>
<keyword evidence="1" id="KW-0436">Ligase</keyword>